<organism evidence="3 4">
    <name type="scientific">Petrolisthes cinctipes</name>
    <name type="common">Flat porcelain crab</name>
    <dbReference type="NCBI Taxonomy" id="88211"/>
    <lineage>
        <taxon>Eukaryota</taxon>
        <taxon>Metazoa</taxon>
        <taxon>Ecdysozoa</taxon>
        <taxon>Arthropoda</taxon>
        <taxon>Crustacea</taxon>
        <taxon>Multicrustacea</taxon>
        <taxon>Malacostraca</taxon>
        <taxon>Eumalacostraca</taxon>
        <taxon>Eucarida</taxon>
        <taxon>Decapoda</taxon>
        <taxon>Pleocyemata</taxon>
        <taxon>Anomura</taxon>
        <taxon>Galatheoidea</taxon>
        <taxon>Porcellanidae</taxon>
        <taxon>Petrolisthes</taxon>
    </lineage>
</organism>
<evidence type="ECO:0000313" key="3">
    <source>
        <dbReference type="EMBL" id="KAK3890690.1"/>
    </source>
</evidence>
<dbReference type="Gene3D" id="3.30.420.10">
    <property type="entry name" value="Ribonuclease H-like superfamily/Ribonuclease H"/>
    <property type="match status" value="1"/>
</dbReference>
<dbReference type="EMBL" id="JAWQEG010006234">
    <property type="protein sequence ID" value="KAK3855403.1"/>
    <property type="molecule type" value="Genomic_DNA"/>
</dbReference>
<reference evidence="3" key="1">
    <citation type="submission" date="2023-10" db="EMBL/GenBank/DDBJ databases">
        <title>Genome assemblies of two species of porcelain crab, Petrolisthes cinctipes and Petrolisthes manimaculis (Anomura: Porcellanidae).</title>
        <authorList>
            <person name="Angst P."/>
        </authorList>
    </citation>
    <scope>NUCLEOTIDE SEQUENCE</scope>
    <source>
        <strain evidence="3">PB745_01</strain>
        <tissue evidence="3">Gill</tissue>
    </source>
</reference>
<evidence type="ECO:0000259" key="1">
    <source>
        <dbReference type="Pfam" id="PF13358"/>
    </source>
</evidence>
<dbReference type="AlphaFoldDB" id="A0AAE1GF15"/>
<gene>
    <name evidence="3" type="ORF">Pcinc_005368</name>
    <name evidence="2" type="ORF">Pcinc_038193</name>
</gene>
<dbReference type="Proteomes" id="UP001286313">
    <property type="component" value="Unassembled WGS sequence"/>
</dbReference>
<comment type="caution">
    <text evidence="3">The sequence shown here is derived from an EMBL/GenBank/DDBJ whole genome shotgun (WGS) entry which is preliminary data.</text>
</comment>
<dbReference type="InterPro" id="IPR038717">
    <property type="entry name" value="Tc1-like_DDE_dom"/>
</dbReference>
<evidence type="ECO:0000313" key="4">
    <source>
        <dbReference type="Proteomes" id="UP001286313"/>
    </source>
</evidence>
<proteinExistence type="predicted"/>
<accession>A0AAE1GF15</accession>
<feature type="domain" description="Tc1-like transposase DDE" evidence="1">
    <location>
        <begin position="63"/>
        <end position="113"/>
    </location>
</feature>
<dbReference type="GO" id="GO:0003676">
    <property type="term" value="F:nucleic acid binding"/>
    <property type="evidence" value="ECO:0007669"/>
    <property type="project" value="InterPro"/>
</dbReference>
<dbReference type="Pfam" id="PF13358">
    <property type="entry name" value="DDE_3"/>
    <property type="match status" value="1"/>
</dbReference>
<dbReference type="InterPro" id="IPR036397">
    <property type="entry name" value="RNaseH_sf"/>
</dbReference>
<evidence type="ECO:0000313" key="2">
    <source>
        <dbReference type="EMBL" id="KAK3855403.1"/>
    </source>
</evidence>
<name>A0AAE1GF15_PETCI</name>
<protein>
    <recommendedName>
        <fullName evidence="1">Tc1-like transposase DDE domain-containing protein</fullName>
    </recommendedName>
</protein>
<sequence length="163" mass="19149">MVVQYRASSQMRDPFSTLLLRGFSTDSKLDSEPPLAGVRSSDLLRTPTSTSLNRAYIFFHYKDNCPVHKARVVQRWFEERREQIELLPWPALSPDLNPIENVWAQIVNAWKPENERTRAHLLQHTKDEWERFRRNQQTIYNIVSSAPDRVQAVIEADGHWTAY</sequence>
<keyword evidence="4" id="KW-1185">Reference proteome</keyword>
<dbReference type="EMBL" id="JAWQEG010000399">
    <property type="protein sequence ID" value="KAK3890690.1"/>
    <property type="molecule type" value="Genomic_DNA"/>
</dbReference>